<evidence type="ECO:0000313" key="1">
    <source>
        <dbReference type="EMBL" id="GKH03303.1"/>
    </source>
</evidence>
<dbReference type="OrthoDB" id="1664989at2"/>
<dbReference type="Proteomes" id="UP001055091">
    <property type="component" value="Unassembled WGS sequence"/>
</dbReference>
<dbReference type="RefSeq" id="WP_006776754.1">
    <property type="nucleotide sequence ID" value="NZ_BQNJ01000002.1"/>
</dbReference>
<evidence type="ECO:0000313" key="2">
    <source>
        <dbReference type="EMBL" id="MUB66762.1"/>
    </source>
</evidence>
<comment type="caution">
    <text evidence="1">The sequence shown here is derived from an EMBL/GenBank/DDBJ whole genome shotgun (WGS) entry which is preliminary data.</text>
</comment>
<protein>
    <submittedName>
        <fullName evidence="1">Uncharacterized protein</fullName>
    </submittedName>
</protein>
<organism evidence="1 4">
    <name type="scientific">Hungatella hathewayi</name>
    <dbReference type="NCBI Taxonomy" id="154046"/>
    <lineage>
        <taxon>Bacteria</taxon>
        <taxon>Bacillati</taxon>
        <taxon>Bacillota</taxon>
        <taxon>Clostridia</taxon>
        <taxon>Lachnospirales</taxon>
        <taxon>Lachnospiraceae</taxon>
        <taxon>Hungatella</taxon>
    </lineage>
</organism>
<proteinExistence type="predicted"/>
<gene>
    <name evidence="1" type="ORF">CE91St55_52840</name>
    <name evidence="2" type="ORF">GNE07_27490</name>
</gene>
<accession>A0A174XNZ6</accession>
<reference evidence="1" key="2">
    <citation type="submission" date="2022-01" db="EMBL/GenBank/DDBJ databases">
        <title>Novel bile acid biosynthetic pathways are enriched in the microbiome of centenarians.</title>
        <authorList>
            <person name="Sato Y."/>
            <person name="Atarashi K."/>
            <person name="Plichta R.D."/>
            <person name="Arai Y."/>
            <person name="Sasajima S."/>
            <person name="Kearney M.S."/>
            <person name="Suda W."/>
            <person name="Takeshita K."/>
            <person name="Sasaki T."/>
            <person name="Okamoto S."/>
            <person name="Skelly N.A."/>
            <person name="Okamura Y."/>
            <person name="Vlamakis H."/>
            <person name="Li Y."/>
            <person name="Tanoue T."/>
            <person name="Takei H."/>
            <person name="Nittono H."/>
            <person name="Narushima S."/>
            <person name="Irie J."/>
            <person name="Itoh H."/>
            <person name="Moriya K."/>
            <person name="Sugiura Y."/>
            <person name="Suematsu M."/>
            <person name="Moritoki N."/>
            <person name="Shibata S."/>
            <person name="Littman R.D."/>
            <person name="Fischbach A.M."/>
            <person name="Uwamino Y."/>
            <person name="Inoue T."/>
            <person name="Honda A."/>
            <person name="Hattori M."/>
            <person name="Murai T."/>
            <person name="Xavier J.R."/>
            <person name="Hirose N."/>
            <person name="Honda K."/>
        </authorList>
    </citation>
    <scope>NUCLEOTIDE SEQUENCE</scope>
    <source>
        <strain evidence="1">CE91-St55</strain>
    </source>
</reference>
<dbReference type="Proteomes" id="UP000434223">
    <property type="component" value="Unassembled WGS sequence"/>
</dbReference>
<evidence type="ECO:0000313" key="4">
    <source>
        <dbReference type="Proteomes" id="UP001055091"/>
    </source>
</evidence>
<name>A0A174XNZ6_9FIRM</name>
<evidence type="ECO:0000313" key="3">
    <source>
        <dbReference type="Proteomes" id="UP000434223"/>
    </source>
</evidence>
<dbReference type="EMBL" id="WNME01000033">
    <property type="protein sequence ID" value="MUB66762.1"/>
    <property type="molecule type" value="Genomic_DNA"/>
</dbReference>
<sequence length="80" mass="9261">MIHAYDEMYVEGAMIHMGDMIEYACPDCRYAPDGFWRMFLQNEVVRRFEIGDESVVAGKSGSELAIRGFGGDREERNDRY</sequence>
<reference evidence="2 3" key="1">
    <citation type="submission" date="2019-09" db="EMBL/GenBank/DDBJ databases">
        <title>Draft genome sequencing of Hungatella hathewayi 123Y-2.</title>
        <authorList>
            <person name="Lv Q."/>
            <person name="Li S."/>
        </authorList>
    </citation>
    <scope>NUCLEOTIDE SEQUENCE [LARGE SCALE GENOMIC DNA]</scope>
    <source>
        <strain evidence="2 3">123Y-2</strain>
    </source>
</reference>
<dbReference type="AlphaFoldDB" id="A0A174XNZ6"/>
<dbReference type="GeneID" id="93150006"/>
<dbReference type="EMBL" id="BQNJ01000002">
    <property type="protein sequence ID" value="GKH03303.1"/>
    <property type="molecule type" value="Genomic_DNA"/>
</dbReference>